<feature type="domain" description="CRAL-TRIO" evidence="1">
    <location>
        <begin position="167"/>
        <end position="263"/>
    </location>
</feature>
<evidence type="ECO:0000259" key="1">
    <source>
        <dbReference type="PROSITE" id="PS50191"/>
    </source>
</evidence>
<gene>
    <name evidence="2" type="ORF">EEDITHA_LOCUS9579</name>
</gene>
<dbReference type="AlphaFoldDB" id="A0AAU9U4I6"/>
<dbReference type="GO" id="GO:1902936">
    <property type="term" value="F:phosphatidylinositol bisphosphate binding"/>
    <property type="evidence" value="ECO:0007669"/>
    <property type="project" value="TreeGrafter"/>
</dbReference>
<dbReference type="Gene3D" id="1.20.5.1200">
    <property type="entry name" value="Alpha-tocopherol transfer"/>
    <property type="match status" value="1"/>
</dbReference>
<dbReference type="PANTHER" id="PTHR10174:SF222">
    <property type="entry name" value="GH10083P-RELATED"/>
    <property type="match status" value="1"/>
</dbReference>
<dbReference type="InterPro" id="IPR001251">
    <property type="entry name" value="CRAL-TRIO_dom"/>
</dbReference>
<organism evidence="2 3">
    <name type="scientific">Euphydryas editha</name>
    <name type="common">Edith's checkerspot</name>
    <dbReference type="NCBI Taxonomy" id="104508"/>
    <lineage>
        <taxon>Eukaryota</taxon>
        <taxon>Metazoa</taxon>
        <taxon>Ecdysozoa</taxon>
        <taxon>Arthropoda</taxon>
        <taxon>Hexapoda</taxon>
        <taxon>Insecta</taxon>
        <taxon>Pterygota</taxon>
        <taxon>Neoptera</taxon>
        <taxon>Endopterygota</taxon>
        <taxon>Lepidoptera</taxon>
        <taxon>Glossata</taxon>
        <taxon>Ditrysia</taxon>
        <taxon>Papilionoidea</taxon>
        <taxon>Nymphalidae</taxon>
        <taxon>Nymphalinae</taxon>
        <taxon>Euphydryas</taxon>
    </lineage>
</organism>
<name>A0AAU9U4I6_EUPED</name>
<accession>A0AAU9U4I6</accession>
<sequence>MESTPYHTLFRVTKEEMMAVRQDCNLDIKKINENLDILEEWCRSQEHLVEALPYLDRDMLERFHIQGRGSIEQTKIRIEKALTIRGMLQEFLLHDEPKKVLDKLHSYLDNILLVSLPKVNPKDGTRVFLAKLMNENFEDINLIEGAKFSCFVIDVRMNNDYIFSDRVIFDLQHIKSSFITKFNPVIVKKVAVFFTEAYKFKVKGFHIINAPPYFNKLLQFFKAFVKEKLINRVYIHNSFEELYQEIPKEILPKEYGGEEMSCTNLAEEWRKYFKTEEVKRIIEHSNKLVSNESRRSVYKFNEEYFGIPGSFKQINVD</sequence>
<comment type="caution">
    <text evidence="2">The sequence shown here is derived from an EMBL/GenBank/DDBJ whole genome shotgun (WGS) entry which is preliminary data.</text>
</comment>
<dbReference type="Proteomes" id="UP001153954">
    <property type="component" value="Unassembled WGS sequence"/>
</dbReference>
<dbReference type="Gene3D" id="3.40.525.10">
    <property type="entry name" value="CRAL-TRIO lipid binding domain"/>
    <property type="match status" value="1"/>
</dbReference>
<dbReference type="Pfam" id="PF00650">
    <property type="entry name" value="CRAL_TRIO"/>
    <property type="match status" value="1"/>
</dbReference>
<dbReference type="GO" id="GO:0016020">
    <property type="term" value="C:membrane"/>
    <property type="evidence" value="ECO:0007669"/>
    <property type="project" value="TreeGrafter"/>
</dbReference>
<dbReference type="CDD" id="cd00170">
    <property type="entry name" value="SEC14"/>
    <property type="match status" value="1"/>
</dbReference>
<keyword evidence="3" id="KW-1185">Reference proteome</keyword>
<dbReference type="PANTHER" id="PTHR10174">
    <property type="entry name" value="ALPHA-TOCOPHEROL TRANSFER PROTEIN-RELATED"/>
    <property type="match status" value="1"/>
</dbReference>
<dbReference type="PRINTS" id="PR00180">
    <property type="entry name" value="CRETINALDHBP"/>
</dbReference>
<dbReference type="SMART" id="SM00516">
    <property type="entry name" value="SEC14"/>
    <property type="match status" value="1"/>
</dbReference>
<dbReference type="InterPro" id="IPR036865">
    <property type="entry name" value="CRAL-TRIO_dom_sf"/>
</dbReference>
<reference evidence="2" key="1">
    <citation type="submission" date="2022-03" db="EMBL/GenBank/DDBJ databases">
        <authorList>
            <person name="Tunstrom K."/>
        </authorList>
    </citation>
    <scope>NUCLEOTIDE SEQUENCE</scope>
</reference>
<dbReference type="PROSITE" id="PS50191">
    <property type="entry name" value="CRAL_TRIO"/>
    <property type="match status" value="1"/>
</dbReference>
<proteinExistence type="predicted"/>
<dbReference type="SUPFAM" id="SSF52087">
    <property type="entry name" value="CRAL/TRIO domain"/>
    <property type="match status" value="1"/>
</dbReference>
<evidence type="ECO:0000313" key="3">
    <source>
        <dbReference type="Proteomes" id="UP001153954"/>
    </source>
</evidence>
<evidence type="ECO:0000313" key="2">
    <source>
        <dbReference type="EMBL" id="CAH2093971.1"/>
    </source>
</evidence>
<dbReference type="EMBL" id="CAKOGL010000013">
    <property type="protein sequence ID" value="CAH2093971.1"/>
    <property type="molecule type" value="Genomic_DNA"/>
</dbReference>
<protein>
    <recommendedName>
        <fullName evidence="1">CRAL-TRIO domain-containing protein</fullName>
    </recommendedName>
</protein>